<feature type="transmembrane region" description="Helical" evidence="1">
    <location>
        <begin position="41"/>
        <end position="60"/>
    </location>
</feature>
<accession>V5C0H2</accession>
<dbReference type="Proteomes" id="UP000017842">
    <property type="component" value="Unassembled WGS sequence"/>
</dbReference>
<dbReference type="STRING" id="1116472.MGMO_17c00290"/>
<dbReference type="OrthoDB" id="370375at2"/>
<evidence type="ECO:0000313" key="2">
    <source>
        <dbReference type="EMBL" id="ESS73564.1"/>
    </source>
</evidence>
<dbReference type="PATRIC" id="fig|1116472.3.peg.611"/>
<sequence>MTNPLFADLIVISHFGFILFVIFGGFLALKWRSLIWLHLPAAIWGVLIEIFGWVCPLTYYENSLRSTGEGGYTSGFLEHYLIPMIYPSALTREIQISLGIILVLLNLLIYRRLYLKRNDSL</sequence>
<dbReference type="eggNOG" id="ENOG5032SH9">
    <property type="taxonomic scope" value="Bacteria"/>
</dbReference>
<dbReference type="Pfam" id="PF10861">
    <property type="entry name" value="DUF2784"/>
    <property type="match status" value="1"/>
</dbReference>
<dbReference type="RefSeq" id="WP_023493504.1">
    <property type="nucleotide sequence ID" value="NZ_AYLO01000017.1"/>
</dbReference>
<keyword evidence="1" id="KW-0812">Transmembrane</keyword>
<gene>
    <name evidence="2" type="ORF">MGMO_17c00290</name>
</gene>
<dbReference type="InterPro" id="IPR021218">
    <property type="entry name" value="DUF2784"/>
</dbReference>
<feature type="transmembrane region" description="Helical" evidence="1">
    <location>
        <begin position="94"/>
        <end position="110"/>
    </location>
</feature>
<dbReference type="EMBL" id="AYLO01000017">
    <property type="protein sequence ID" value="ESS73564.1"/>
    <property type="molecule type" value="Genomic_DNA"/>
</dbReference>
<feature type="transmembrane region" description="Helical" evidence="1">
    <location>
        <begin position="6"/>
        <end position="29"/>
    </location>
</feature>
<proteinExistence type="predicted"/>
<keyword evidence="1" id="KW-0472">Membrane</keyword>
<organism evidence="2 3">
    <name type="scientific">Methyloglobulus morosus KoM1</name>
    <dbReference type="NCBI Taxonomy" id="1116472"/>
    <lineage>
        <taxon>Bacteria</taxon>
        <taxon>Pseudomonadati</taxon>
        <taxon>Pseudomonadota</taxon>
        <taxon>Gammaproteobacteria</taxon>
        <taxon>Methylococcales</taxon>
        <taxon>Methylococcaceae</taxon>
        <taxon>Methyloglobulus</taxon>
    </lineage>
</organism>
<evidence type="ECO:0008006" key="4">
    <source>
        <dbReference type="Google" id="ProtNLM"/>
    </source>
</evidence>
<reference evidence="2 3" key="1">
    <citation type="journal article" date="2013" name="Genome Announc.">
        <title>Draft Genome Sequence of the Methanotrophic Gammaproteobacterium Methyloglobulus morosus DSM 22980 Strain KoM1.</title>
        <authorList>
            <person name="Poehlein A."/>
            <person name="Deutzmann J.S."/>
            <person name="Daniel R."/>
            <person name="Simeonova D.D."/>
        </authorList>
    </citation>
    <scope>NUCLEOTIDE SEQUENCE [LARGE SCALE GENOMIC DNA]</scope>
    <source>
        <strain evidence="2 3">KoM1</strain>
    </source>
</reference>
<evidence type="ECO:0000256" key="1">
    <source>
        <dbReference type="SAM" id="Phobius"/>
    </source>
</evidence>
<evidence type="ECO:0000313" key="3">
    <source>
        <dbReference type="Proteomes" id="UP000017842"/>
    </source>
</evidence>
<protein>
    <recommendedName>
        <fullName evidence="4">DUF2784 domain-containing protein</fullName>
    </recommendedName>
</protein>
<keyword evidence="3" id="KW-1185">Reference proteome</keyword>
<dbReference type="AlphaFoldDB" id="V5C0H2"/>
<comment type="caution">
    <text evidence="2">The sequence shown here is derived from an EMBL/GenBank/DDBJ whole genome shotgun (WGS) entry which is preliminary data.</text>
</comment>
<keyword evidence="1" id="KW-1133">Transmembrane helix</keyword>
<name>V5C0H2_9GAMM</name>